<sequence>MVLARVLRAGEGKTLKRLRNITAHINSLEEDVVDLTDEQLRAKTAEFKQRYEDGEDLDDLLPEAFAVAREGAKRVLGQRHYDVQVMGGAALHLGMVAEMKTGEGKTLTCVLPAYLNAIAGRGVHVVTVNDYLVERDGRWMGRIHEFLGLTVGTILSDKTPEQRREAYQADITYGTNNEFGFDYLRDNMAWSIDDCVQREHYFAIVDEVDSILIDEARTPLIISGPADQSSRWYQEFARMSPLMRRDIHYEVDERKRTVGVTEAGVAFIEDQLGIENLYESANTPLVGYLNNALKAKELYKKDKDYIVRNGEVLIVDEFTGRVLSGRRYNEGMHQAIEAKEKVEIKAENQTLATITLQNYFRLYEKLSGMTGTAQTEAAELSQTYKLNVVPIPTNKDMIRKDQTDLIYKTEQAKFDAVAEDIAERHEKGQPVLIGTTSVERSEYLSKLLVKLGIPHEVLNAKNHKREAAIIAQAGQKGAVTIATNMAGRGTDIVLGGGEIEVKDTELLDEEPEEGELGGDPAHVQAHRIATEKAEEKARAAAERSTKPVAEASREEALGRLGSALRDVLVATDAVADEKAKASRLGGAAKVEEVYFKRRDTVFDQINDRIRDGVAQILNKQTDVQAPGAAEKAADEALSVVKKATERSTKRDRGADDAKREAKLEESVGAAIYDVVHAALYDKHFQLVHKSLFDQAAYDRTYTQAYETASASRKEISELGGLYVLGTERHESRRIDNQLRGRSGRQGDPGESRFYLSLGDELMRRFNAAMVERVMTTLRVPDDMPIEAKMVTRAIKSAQTQVEQQNFEIRKNVLKYDDVMNEQRKVIYAERRRMLEGEDIRDEIEHMITDVATAYVQGATSEGYAEDWDHEKLWTALKTLYPVKVTWEDLAEGDEDLTAEYLQESIINDIMQAYAARETELDGQFGEGTMRDLERKVVLSVLDRKWREHLYEMDYLKEGIGLRAMAQRDPLIEYQREGYEMFQAMLEALKEETVGFLFNLQVEAAAPPPQQQQPVEVPAAFARAAQAAQAAEAGNGQGRHRLQDPTPEPESQVPPALRGKGLGGPAQQQLNYTGPAEDGGVESHSDSDDDSGSGSGSRRERRAAARANAKKGRKGPRR</sequence>
<dbReference type="SMART" id="SM00958">
    <property type="entry name" value="SecA_PP_bind"/>
    <property type="match status" value="1"/>
</dbReference>
<proteinExistence type="inferred from homology"/>
<evidence type="ECO:0000259" key="15">
    <source>
        <dbReference type="PROSITE" id="PS51196"/>
    </source>
</evidence>
<dbReference type="PANTHER" id="PTHR30612:SF0">
    <property type="entry name" value="CHLOROPLAST PROTEIN-TRANSPORTING ATPASE"/>
    <property type="match status" value="1"/>
</dbReference>
<feature type="compositionally biased region" description="Basic and acidic residues" evidence="13">
    <location>
        <begin position="642"/>
        <end position="660"/>
    </location>
</feature>
<dbReference type="Gene3D" id="3.40.50.300">
    <property type="entry name" value="P-loop containing nucleotide triphosphate hydrolases"/>
    <property type="match status" value="3"/>
</dbReference>
<dbReference type="Gene3D" id="1.10.3060.10">
    <property type="entry name" value="Helical scaffold and wing domains of SecA"/>
    <property type="match status" value="1"/>
</dbReference>
<evidence type="ECO:0000256" key="1">
    <source>
        <dbReference type="ARBA" id="ARBA00004170"/>
    </source>
</evidence>
<dbReference type="InterPro" id="IPR020937">
    <property type="entry name" value="SecA_CS"/>
</dbReference>
<dbReference type="Pfam" id="PF21090">
    <property type="entry name" value="P-loop_SecA"/>
    <property type="match status" value="2"/>
</dbReference>
<evidence type="ECO:0000256" key="6">
    <source>
        <dbReference type="ARBA" id="ARBA00022840"/>
    </source>
</evidence>
<dbReference type="PROSITE" id="PS51192">
    <property type="entry name" value="HELICASE_ATP_BIND_1"/>
    <property type="match status" value="1"/>
</dbReference>
<dbReference type="Proteomes" id="UP001519332">
    <property type="component" value="Unassembled WGS sequence"/>
</dbReference>
<comment type="subcellular location">
    <subcellularLocation>
        <location evidence="11">Cell membrane</location>
        <topology evidence="11">Peripheral membrane protein</topology>
        <orientation evidence="11">Cytoplasmic side</orientation>
    </subcellularLocation>
    <subcellularLocation>
        <location evidence="11">Cytoplasm</location>
    </subcellularLocation>
    <subcellularLocation>
        <location evidence="1">Membrane</location>
        <topology evidence="1">Peripheral membrane protein</topology>
    </subcellularLocation>
    <text evidence="11">Distribution is 50-50.</text>
</comment>
<evidence type="ECO:0000313" key="16">
    <source>
        <dbReference type="EMBL" id="MBP2322880.1"/>
    </source>
</evidence>
<feature type="binding site" evidence="11">
    <location>
        <position position="491"/>
    </location>
    <ligand>
        <name>ATP</name>
        <dbReference type="ChEBI" id="CHEBI:30616"/>
    </ligand>
</feature>
<evidence type="ECO:0000256" key="4">
    <source>
        <dbReference type="ARBA" id="ARBA00022475"/>
    </source>
</evidence>
<feature type="binding site" evidence="11">
    <location>
        <position position="84"/>
    </location>
    <ligand>
        <name>ATP</name>
        <dbReference type="ChEBI" id="CHEBI:30616"/>
    </ligand>
</feature>
<dbReference type="PROSITE" id="PS01312">
    <property type="entry name" value="SECA"/>
    <property type="match status" value="1"/>
</dbReference>
<evidence type="ECO:0000256" key="2">
    <source>
        <dbReference type="ARBA" id="ARBA00007650"/>
    </source>
</evidence>
<evidence type="ECO:0000256" key="12">
    <source>
        <dbReference type="RuleBase" id="RU003874"/>
    </source>
</evidence>
<comment type="subunit">
    <text evidence="11">Monomer and homodimer. Part of the essential Sec protein translocation apparatus which comprises SecA, SecYEG and auxiliary proteins SecDF. Other proteins may also be involved.</text>
</comment>
<keyword evidence="8 11" id="KW-1278">Translocase</keyword>
<feature type="binding site" evidence="11">
    <location>
        <begin position="102"/>
        <end position="106"/>
    </location>
    <ligand>
        <name>ATP</name>
        <dbReference type="ChEBI" id="CHEBI:30616"/>
    </ligand>
</feature>
<feature type="domain" description="Helicase ATP-binding" evidence="14">
    <location>
        <begin position="86"/>
        <end position="244"/>
    </location>
</feature>
<evidence type="ECO:0000256" key="5">
    <source>
        <dbReference type="ARBA" id="ARBA00022741"/>
    </source>
</evidence>
<dbReference type="PROSITE" id="PS51196">
    <property type="entry name" value="SECA_MOTOR_DEAD"/>
    <property type="match status" value="1"/>
</dbReference>
<evidence type="ECO:0000256" key="8">
    <source>
        <dbReference type="ARBA" id="ARBA00022967"/>
    </source>
</evidence>
<dbReference type="CDD" id="cd18803">
    <property type="entry name" value="SF2_C_secA"/>
    <property type="match status" value="1"/>
</dbReference>
<evidence type="ECO:0000313" key="17">
    <source>
        <dbReference type="Proteomes" id="UP001519332"/>
    </source>
</evidence>
<dbReference type="Pfam" id="PF07516">
    <property type="entry name" value="SecA_SW"/>
    <property type="match status" value="1"/>
</dbReference>
<dbReference type="InterPro" id="IPR014018">
    <property type="entry name" value="SecA_motor_DEAD"/>
</dbReference>
<evidence type="ECO:0000256" key="13">
    <source>
        <dbReference type="SAM" id="MobiDB-lite"/>
    </source>
</evidence>
<dbReference type="Pfam" id="PF01043">
    <property type="entry name" value="SecA_PP_bind"/>
    <property type="match status" value="1"/>
</dbReference>
<dbReference type="SMART" id="SM00957">
    <property type="entry name" value="SecA_DEAD"/>
    <property type="match status" value="1"/>
</dbReference>
<dbReference type="HAMAP" id="MF_01382">
    <property type="entry name" value="SecA"/>
    <property type="match status" value="1"/>
</dbReference>
<keyword evidence="3 11" id="KW-0813">Transport</keyword>
<dbReference type="SUPFAM" id="SSF81886">
    <property type="entry name" value="Helical scaffold and wing domains of SecA"/>
    <property type="match status" value="1"/>
</dbReference>
<feature type="region of interest" description="Disordered" evidence="13">
    <location>
        <begin position="640"/>
        <end position="660"/>
    </location>
</feature>
<dbReference type="InterPro" id="IPR011115">
    <property type="entry name" value="SecA_DEAD"/>
</dbReference>
<dbReference type="InterPro" id="IPR000185">
    <property type="entry name" value="SecA"/>
</dbReference>
<dbReference type="SUPFAM" id="SSF81767">
    <property type="entry name" value="Pre-protein crosslinking domain of SecA"/>
    <property type="match status" value="1"/>
</dbReference>
<dbReference type="EMBL" id="JAGINW010000001">
    <property type="protein sequence ID" value="MBP2322880.1"/>
    <property type="molecule type" value="Genomic_DNA"/>
</dbReference>
<comment type="similarity">
    <text evidence="2 11 12">Belongs to the SecA family.</text>
</comment>
<feature type="region of interest" description="Disordered" evidence="13">
    <location>
        <begin position="1021"/>
        <end position="1117"/>
    </location>
</feature>
<evidence type="ECO:0000256" key="9">
    <source>
        <dbReference type="ARBA" id="ARBA00023010"/>
    </source>
</evidence>
<feature type="compositionally biased region" description="Basic residues" evidence="13">
    <location>
        <begin position="1107"/>
        <end position="1117"/>
    </location>
</feature>
<keyword evidence="7 11" id="KW-0653">Protein transport</keyword>
<dbReference type="InterPro" id="IPR011130">
    <property type="entry name" value="SecA_preprotein_X-link_dom"/>
</dbReference>
<keyword evidence="5 11" id="KW-0547">Nucleotide-binding</keyword>
<feature type="compositionally biased region" description="Low complexity" evidence="13">
    <location>
        <begin position="1021"/>
        <end position="1033"/>
    </location>
</feature>
<dbReference type="EC" id="7.4.2.8" evidence="11"/>
<dbReference type="NCBIfam" id="TIGR00963">
    <property type="entry name" value="secA"/>
    <property type="match status" value="1"/>
</dbReference>
<dbReference type="Pfam" id="PF07517">
    <property type="entry name" value="SecA_DEAD"/>
    <property type="match status" value="1"/>
</dbReference>
<evidence type="ECO:0000256" key="7">
    <source>
        <dbReference type="ARBA" id="ARBA00022927"/>
    </source>
</evidence>
<dbReference type="InterPro" id="IPR044722">
    <property type="entry name" value="SecA_SF2_C"/>
</dbReference>
<dbReference type="CDD" id="cd17928">
    <property type="entry name" value="DEXDc_SecA"/>
    <property type="match status" value="1"/>
</dbReference>
<keyword evidence="17" id="KW-1185">Reference proteome</keyword>
<evidence type="ECO:0000256" key="3">
    <source>
        <dbReference type="ARBA" id="ARBA00022448"/>
    </source>
</evidence>
<feature type="domain" description="SecA family profile" evidence="15">
    <location>
        <begin position="1"/>
        <end position="786"/>
    </location>
</feature>
<evidence type="ECO:0000259" key="14">
    <source>
        <dbReference type="PROSITE" id="PS51192"/>
    </source>
</evidence>
<dbReference type="PANTHER" id="PTHR30612">
    <property type="entry name" value="SECA INNER MEMBRANE COMPONENT OF SEC PROTEIN SECRETION SYSTEM"/>
    <property type="match status" value="1"/>
</dbReference>
<dbReference type="InterPro" id="IPR027417">
    <property type="entry name" value="P-loop_NTPase"/>
</dbReference>
<dbReference type="NCBIfam" id="NF009538">
    <property type="entry name" value="PRK12904.1"/>
    <property type="match status" value="1"/>
</dbReference>
<dbReference type="InterPro" id="IPR036670">
    <property type="entry name" value="SecA_X-link_sf"/>
</dbReference>
<dbReference type="PRINTS" id="PR00906">
    <property type="entry name" value="SECA"/>
</dbReference>
<comment type="function">
    <text evidence="11">Part of the Sec protein translocase complex. Interacts with the SecYEG preprotein conducting channel. Has a central role in coupling the hydrolysis of ATP to the transfer of proteins into and across the cell membrane, serving as an ATP-driven molecular motor driving the stepwise translocation of polypeptide chains across the membrane.</text>
</comment>
<gene>
    <name evidence="11" type="primary">secA</name>
    <name evidence="16" type="ORF">JOF56_003265</name>
</gene>
<name>A0ABS4TFP1_9PSEU</name>
<comment type="catalytic activity">
    <reaction evidence="11">
        <text>ATP + H2O + cellular proteinSide 1 = ADP + phosphate + cellular proteinSide 2.</text>
        <dbReference type="EC" id="7.4.2.8"/>
    </reaction>
</comment>
<comment type="caution">
    <text evidence="16">The sequence shown here is derived from an EMBL/GenBank/DDBJ whole genome shotgun (WGS) entry which is preliminary data.</text>
</comment>
<keyword evidence="10 11" id="KW-0472">Membrane</keyword>
<evidence type="ECO:0000256" key="11">
    <source>
        <dbReference type="HAMAP-Rule" id="MF_01382"/>
    </source>
</evidence>
<dbReference type="SUPFAM" id="SSF52540">
    <property type="entry name" value="P-loop containing nucleoside triphosphate hydrolases"/>
    <property type="match status" value="3"/>
</dbReference>
<dbReference type="InterPro" id="IPR036266">
    <property type="entry name" value="SecA_Wing/Scaffold_sf"/>
</dbReference>
<protein>
    <recommendedName>
        <fullName evidence="11 12">Protein translocase subunit SecA</fullName>
        <ecNumber evidence="11">7.4.2.8</ecNumber>
    </recommendedName>
</protein>
<reference evidence="16 17" key="1">
    <citation type="submission" date="2021-03" db="EMBL/GenBank/DDBJ databases">
        <title>Sequencing the genomes of 1000 actinobacteria strains.</title>
        <authorList>
            <person name="Klenk H.-P."/>
        </authorList>
    </citation>
    <scope>NUCLEOTIDE SEQUENCE [LARGE SCALE GENOMIC DNA]</scope>
    <source>
        <strain evidence="16 17">DSM 46670</strain>
    </source>
</reference>
<evidence type="ECO:0000256" key="10">
    <source>
        <dbReference type="ARBA" id="ARBA00023136"/>
    </source>
</evidence>
<dbReference type="InterPro" id="IPR014001">
    <property type="entry name" value="Helicase_ATP-bd"/>
</dbReference>
<dbReference type="Gene3D" id="3.90.1440.10">
    <property type="entry name" value="SecA, preprotein cross-linking domain"/>
    <property type="match status" value="1"/>
</dbReference>
<keyword evidence="11" id="KW-0963">Cytoplasm</keyword>
<dbReference type="InterPro" id="IPR011116">
    <property type="entry name" value="SecA_Wing/Scaffold"/>
</dbReference>
<keyword evidence="9 11" id="KW-0811">Translocation</keyword>
<accession>A0ABS4TFP1</accession>
<keyword evidence="6 11" id="KW-0067">ATP-binding</keyword>
<keyword evidence="4 11" id="KW-1003">Cell membrane</keyword>
<organism evidence="16 17">
    <name type="scientific">Kibdelosporangium banguiense</name>
    <dbReference type="NCBI Taxonomy" id="1365924"/>
    <lineage>
        <taxon>Bacteria</taxon>
        <taxon>Bacillati</taxon>
        <taxon>Actinomycetota</taxon>
        <taxon>Actinomycetes</taxon>
        <taxon>Pseudonocardiales</taxon>
        <taxon>Pseudonocardiaceae</taxon>
        <taxon>Kibdelosporangium</taxon>
    </lineage>
</organism>